<sequence length="170" mass="18744">MSAIRAFHSTESMAVDIGEHTSMRELPRTTGPWLVDMKGPGFDVNDQSQPADLEKLKIHRHLDASGVDLIAKQNGMSIEARYGNMEGCEVDPEDLLHPTQRVNPEMCLKTASVMPEWFRDAVPGSVWGKKRGITDALCDVRKWTVHDLHDVAHRLGDAAEGLSGSAGTER</sequence>
<dbReference type="EMBL" id="KV429119">
    <property type="protein sequence ID" value="KZT64753.1"/>
    <property type="molecule type" value="Genomic_DNA"/>
</dbReference>
<evidence type="ECO:0000313" key="1">
    <source>
        <dbReference type="EMBL" id="KZT64753.1"/>
    </source>
</evidence>
<name>A0A165LR66_9APHY</name>
<protein>
    <submittedName>
        <fullName evidence="1">Uncharacterized protein</fullName>
    </submittedName>
</protein>
<evidence type="ECO:0000313" key="2">
    <source>
        <dbReference type="Proteomes" id="UP000076727"/>
    </source>
</evidence>
<reference evidence="1 2" key="1">
    <citation type="journal article" date="2016" name="Mol. Biol. Evol.">
        <title>Comparative Genomics of Early-Diverging Mushroom-Forming Fungi Provides Insights into the Origins of Lignocellulose Decay Capabilities.</title>
        <authorList>
            <person name="Nagy L.G."/>
            <person name="Riley R."/>
            <person name="Tritt A."/>
            <person name="Adam C."/>
            <person name="Daum C."/>
            <person name="Floudas D."/>
            <person name="Sun H."/>
            <person name="Yadav J.S."/>
            <person name="Pangilinan J."/>
            <person name="Larsson K.H."/>
            <person name="Matsuura K."/>
            <person name="Barry K."/>
            <person name="Labutti K."/>
            <person name="Kuo R."/>
            <person name="Ohm R.A."/>
            <person name="Bhattacharya S.S."/>
            <person name="Shirouzu T."/>
            <person name="Yoshinaga Y."/>
            <person name="Martin F.M."/>
            <person name="Grigoriev I.V."/>
            <person name="Hibbett D.S."/>
        </authorList>
    </citation>
    <scope>NUCLEOTIDE SEQUENCE [LARGE SCALE GENOMIC DNA]</scope>
    <source>
        <strain evidence="1 2">L-15889</strain>
    </source>
</reference>
<accession>A0A165LR66</accession>
<gene>
    <name evidence="1" type="ORF">DAEQUDRAFT_581566</name>
</gene>
<dbReference type="AlphaFoldDB" id="A0A165LR66"/>
<organism evidence="1 2">
    <name type="scientific">Daedalea quercina L-15889</name>
    <dbReference type="NCBI Taxonomy" id="1314783"/>
    <lineage>
        <taxon>Eukaryota</taxon>
        <taxon>Fungi</taxon>
        <taxon>Dikarya</taxon>
        <taxon>Basidiomycota</taxon>
        <taxon>Agaricomycotina</taxon>
        <taxon>Agaricomycetes</taxon>
        <taxon>Polyporales</taxon>
        <taxon>Fomitopsis</taxon>
    </lineage>
</organism>
<dbReference type="Proteomes" id="UP000076727">
    <property type="component" value="Unassembled WGS sequence"/>
</dbReference>
<proteinExistence type="predicted"/>
<keyword evidence="2" id="KW-1185">Reference proteome</keyword>